<dbReference type="eggNOG" id="COG0671">
    <property type="taxonomic scope" value="Bacteria"/>
</dbReference>
<dbReference type="Gene3D" id="1.10.606.20">
    <property type="match status" value="1"/>
</dbReference>
<dbReference type="HOGENOM" id="CLU_020920_2_1_10"/>
<dbReference type="RefSeq" id="WP_013765854.1">
    <property type="nucleotide sequence ID" value="NC_015510.1"/>
</dbReference>
<evidence type="ECO:0000313" key="2">
    <source>
        <dbReference type="EMBL" id="AEE51314.1"/>
    </source>
</evidence>
<dbReference type="CDD" id="cd03398">
    <property type="entry name" value="PAP2_haloperoxidase"/>
    <property type="match status" value="1"/>
</dbReference>
<dbReference type="PANTHER" id="PTHR34599:SF1">
    <property type="entry name" value="PHOSPHATIDIC ACID PHOSPHATASE TYPE 2_HALOPEROXIDASE DOMAIN-CONTAINING PROTEIN"/>
    <property type="match status" value="1"/>
</dbReference>
<accession>F4KVK1</accession>
<dbReference type="InterPro" id="IPR052559">
    <property type="entry name" value="V-haloperoxidase"/>
</dbReference>
<dbReference type="KEGG" id="hhy:Halhy_3458"/>
<dbReference type="InterPro" id="IPR036938">
    <property type="entry name" value="PAP2/HPO_sf"/>
</dbReference>
<evidence type="ECO:0000313" key="3">
    <source>
        <dbReference type="Proteomes" id="UP000008461"/>
    </source>
</evidence>
<dbReference type="EMBL" id="CP002691">
    <property type="protein sequence ID" value="AEE51314.1"/>
    <property type="molecule type" value="Genomic_DNA"/>
</dbReference>
<dbReference type="OrthoDB" id="7793240at2"/>
<keyword evidence="3" id="KW-1185">Reference proteome</keyword>
<reference evidence="2 3" key="1">
    <citation type="journal article" date="2011" name="Stand. Genomic Sci.">
        <title>Complete genome sequence of Haliscomenobacter hydrossis type strain (O).</title>
        <authorList>
            <consortium name="US DOE Joint Genome Institute (JGI-PGF)"/>
            <person name="Daligault H."/>
            <person name="Lapidus A."/>
            <person name="Zeytun A."/>
            <person name="Nolan M."/>
            <person name="Lucas S."/>
            <person name="Del Rio T.G."/>
            <person name="Tice H."/>
            <person name="Cheng J.F."/>
            <person name="Tapia R."/>
            <person name="Han C."/>
            <person name="Goodwin L."/>
            <person name="Pitluck S."/>
            <person name="Liolios K."/>
            <person name="Pagani I."/>
            <person name="Ivanova N."/>
            <person name="Huntemann M."/>
            <person name="Mavromatis K."/>
            <person name="Mikhailova N."/>
            <person name="Pati A."/>
            <person name="Chen A."/>
            <person name="Palaniappan K."/>
            <person name="Land M."/>
            <person name="Hauser L."/>
            <person name="Brambilla E.M."/>
            <person name="Rohde M."/>
            <person name="Verbarg S."/>
            <person name="Goker M."/>
            <person name="Bristow J."/>
            <person name="Eisen J.A."/>
            <person name="Markowitz V."/>
            <person name="Hugenholtz P."/>
            <person name="Kyrpides N.C."/>
            <person name="Klenk H.P."/>
            <person name="Woyke T."/>
        </authorList>
    </citation>
    <scope>NUCLEOTIDE SEQUENCE [LARGE SCALE GENOMIC DNA]</scope>
    <source>
        <strain evidence="3">ATCC 27775 / DSM 1100 / LMG 10767 / O</strain>
    </source>
</reference>
<reference key="2">
    <citation type="submission" date="2011-04" db="EMBL/GenBank/DDBJ databases">
        <title>Complete sequence of chromosome of Haliscomenobacter hydrossis DSM 1100.</title>
        <authorList>
            <consortium name="US DOE Joint Genome Institute (JGI-PGF)"/>
            <person name="Lucas S."/>
            <person name="Han J."/>
            <person name="Lapidus A."/>
            <person name="Bruce D."/>
            <person name="Goodwin L."/>
            <person name="Pitluck S."/>
            <person name="Peters L."/>
            <person name="Kyrpides N."/>
            <person name="Mavromatis K."/>
            <person name="Ivanova N."/>
            <person name="Ovchinnikova G."/>
            <person name="Pagani I."/>
            <person name="Daligault H."/>
            <person name="Detter J.C."/>
            <person name="Han C."/>
            <person name="Land M."/>
            <person name="Hauser L."/>
            <person name="Markowitz V."/>
            <person name="Cheng J.-F."/>
            <person name="Hugenholtz P."/>
            <person name="Woyke T."/>
            <person name="Wu D."/>
            <person name="Verbarg S."/>
            <person name="Frueling A."/>
            <person name="Brambilla E."/>
            <person name="Klenk H.-P."/>
            <person name="Eisen J.A."/>
        </authorList>
    </citation>
    <scope>NUCLEOTIDE SEQUENCE</scope>
    <source>
        <strain>DSM 1100</strain>
    </source>
</reference>
<dbReference type="SUPFAM" id="SSF48317">
    <property type="entry name" value="Acid phosphatase/Vanadium-dependent haloperoxidase"/>
    <property type="match status" value="1"/>
</dbReference>
<name>F4KVK1_HALH1</name>
<dbReference type="STRING" id="760192.Halhy_3458"/>
<sequence>MKYLLRICMALLMLGLVTACDPDDSEVTFLPSADEYNADFVLEWMDLSLKLTKETAGFTPPVSARMFGYVGLALYESVRPGIPNALSMAGQVVGLEASVLPEIDPNLDYHWLLVANAAMGHIVKACYAPASEINRFAVSSLEQKYEEQYRTKVSAAIHKRSVDYGRAVAAAIANYANSDGQEFCYQTNFPASFVVPTGVGYWVPTPPAFQKIPLQPLWGKVRTFYPNNADVSKVPMPPTFSTDKTSPFYQQALEVFATVNNLNAEQRTIAEYWSDDPGKTFTPPGHSISITRQVLAAEEAKLDKAAEAFARVGMGVHDAFVACWNAKFTHNLLRPVSYINQHMDPNWKTLLTTPPFPEYTSGHSTQSGATAQILSDLFGYNYAFTDRAHKDRTDIDGSPRKFNTFFEFANEAAISRLYGGIHYRAGNEQGILQGIQVGKNISLLKFRDK</sequence>
<evidence type="ECO:0000256" key="1">
    <source>
        <dbReference type="SAM" id="SignalP"/>
    </source>
</evidence>
<dbReference type="Proteomes" id="UP000008461">
    <property type="component" value="Chromosome"/>
</dbReference>
<gene>
    <name evidence="2" type="ordered locus">Halhy_3458</name>
</gene>
<dbReference type="AlphaFoldDB" id="F4KVK1"/>
<proteinExistence type="predicted"/>
<feature type="chain" id="PRO_5003316115" evidence="1">
    <location>
        <begin position="20"/>
        <end position="449"/>
    </location>
</feature>
<protein>
    <submittedName>
        <fullName evidence="2">Phosphoesterase PA-phosphatase related protein</fullName>
    </submittedName>
</protein>
<feature type="signal peptide" evidence="1">
    <location>
        <begin position="1"/>
        <end position="19"/>
    </location>
</feature>
<keyword evidence="1" id="KW-0732">Signal</keyword>
<organism evidence="2 3">
    <name type="scientific">Haliscomenobacter hydrossis (strain ATCC 27775 / DSM 1100 / LMG 10767 / O)</name>
    <dbReference type="NCBI Taxonomy" id="760192"/>
    <lineage>
        <taxon>Bacteria</taxon>
        <taxon>Pseudomonadati</taxon>
        <taxon>Bacteroidota</taxon>
        <taxon>Saprospiria</taxon>
        <taxon>Saprospirales</taxon>
        <taxon>Haliscomenobacteraceae</taxon>
        <taxon>Haliscomenobacter</taxon>
    </lineage>
</organism>
<dbReference type="PANTHER" id="PTHR34599">
    <property type="entry name" value="PEROXIDASE-RELATED"/>
    <property type="match status" value="1"/>
</dbReference>
<dbReference type="PROSITE" id="PS51257">
    <property type="entry name" value="PROKAR_LIPOPROTEIN"/>
    <property type="match status" value="1"/>
</dbReference>